<dbReference type="AlphaFoldDB" id="A0A0E9WJJ7"/>
<protein>
    <submittedName>
        <fullName evidence="1">Uncharacterized protein</fullName>
    </submittedName>
</protein>
<reference evidence="1" key="1">
    <citation type="submission" date="2014-11" db="EMBL/GenBank/DDBJ databases">
        <authorList>
            <person name="Amaro Gonzalez C."/>
        </authorList>
    </citation>
    <scope>NUCLEOTIDE SEQUENCE</scope>
</reference>
<reference evidence="1" key="2">
    <citation type="journal article" date="2015" name="Fish Shellfish Immunol.">
        <title>Early steps in the European eel (Anguilla anguilla)-Vibrio vulnificus interaction in the gills: Role of the RtxA13 toxin.</title>
        <authorList>
            <person name="Callol A."/>
            <person name="Pajuelo D."/>
            <person name="Ebbesson L."/>
            <person name="Teles M."/>
            <person name="MacKenzie S."/>
            <person name="Amaro C."/>
        </authorList>
    </citation>
    <scope>NUCLEOTIDE SEQUENCE</scope>
</reference>
<proteinExistence type="predicted"/>
<evidence type="ECO:0000313" key="1">
    <source>
        <dbReference type="EMBL" id="JAH89668.1"/>
    </source>
</evidence>
<name>A0A0E9WJJ7_ANGAN</name>
<sequence length="32" mass="3789">MCINCMAGKWKKFLRRRMVMLMNMTAINGSHD</sequence>
<organism evidence="1">
    <name type="scientific">Anguilla anguilla</name>
    <name type="common">European freshwater eel</name>
    <name type="synonym">Muraena anguilla</name>
    <dbReference type="NCBI Taxonomy" id="7936"/>
    <lineage>
        <taxon>Eukaryota</taxon>
        <taxon>Metazoa</taxon>
        <taxon>Chordata</taxon>
        <taxon>Craniata</taxon>
        <taxon>Vertebrata</taxon>
        <taxon>Euteleostomi</taxon>
        <taxon>Actinopterygii</taxon>
        <taxon>Neopterygii</taxon>
        <taxon>Teleostei</taxon>
        <taxon>Anguilliformes</taxon>
        <taxon>Anguillidae</taxon>
        <taxon>Anguilla</taxon>
    </lineage>
</organism>
<dbReference type="EMBL" id="GBXM01018909">
    <property type="protein sequence ID" value="JAH89668.1"/>
    <property type="molecule type" value="Transcribed_RNA"/>
</dbReference>
<accession>A0A0E9WJJ7</accession>